<dbReference type="EMBL" id="HBEC01003410">
    <property type="protein sequence ID" value="CAD8281534.1"/>
    <property type="molecule type" value="Transcribed_RNA"/>
</dbReference>
<dbReference type="Pfam" id="PF04906">
    <property type="entry name" value="Tweety"/>
    <property type="match status" value="1"/>
</dbReference>
<sequence length="652" mass="70589">MASRHLSHRLMVSKSALLCAALIIMAMTVAPARAHKRDTLWNSDSSDGPASPWTLPPAEPMGEDGLSSDYDGGDDAPAPFTGSTYQADFSSVDDAEDTVGRDAAAATGEFLNSSIDTLRSQHALLAFPVCPNAGWVSMIFARNPVDILKFIPLPQWGYDQIYDYFKNEVALRAVMSLVFLGLSVAVAIGFVLWRIVKFIALPFCGRCEGQMSTQTVLRGAGVITTKVLILMISAGAIGVGIYALTINQNAEPTASNGWDVVQQVKDYANKILDELDNVLGAVQDISAQSSSAMLFVYNAAVSESTALIRNLLLQMSERLGEVMQEASDIAVSMQSGVQNARDDVVTFIETTSNDWEEDSLNWWNIVVKTCMGAFIASVVLPVLLLFFMVINYAWGIGIMICLQLVLVIFMFAAAAVYSGGLVTLADGCKNLETIIVQFAPDQLKNVTRYYTTQTSDSADLEQQLKDSGLVDVEEVRQMVQERLSEGLRAVSTYILLLSNEKQALVRSMFQTMQNSSESALTAVEETLRISDVTLVQPIYDSTKQYLCCEVPGIAEQYWIMMTVLGWLGLAIVVLAMILLGLLDRRQDSGMCCSCSCVLPTRMPAAGKPVDGNAGDDDDYAMGFGAGATDGFVRVMDNPSAAPDTAGGMSRAR</sequence>
<evidence type="ECO:0008006" key="17">
    <source>
        <dbReference type="Google" id="ProtNLM"/>
    </source>
</evidence>
<dbReference type="GO" id="GO:0005886">
    <property type="term" value="C:plasma membrane"/>
    <property type="evidence" value="ECO:0007669"/>
    <property type="project" value="UniProtKB-SubCell"/>
</dbReference>
<keyword evidence="9" id="KW-0869">Chloride channel</keyword>
<dbReference type="GO" id="GO:0005229">
    <property type="term" value="F:intracellularly calcium-gated chloride channel activity"/>
    <property type="evidence" value="ECO:0007669"/>
    <property type="project" value="TreeGrafter"/>
</dbReference>
<evidence type="ECO:0000256" key="3">
    <source>
        <dbReference type="ARBA" id="ARBA00022448"/>
    </source>
</evidence>
<evidence type="ECO:0000256" key="6">
    <source>
        <dbReference type="ARBA" id="ARBA00022989"/>
    </source>
</evidence>
<evidence type="ECO:0000256" key="15">
    <source>
        <dbReference type="SAM" id="SignalP"/>
    </source>
</evidence>
<evidence type="ECO:0000256" key="9">
    <source>
        <dbReference type="ARBA" id="ARBA00023173"/>
    </source>
</evidence>
<evidence type="ECO:0000313" key="16">
    <source>
        <dbReference type="EMBL" id="CAD8281534.1"/>
    </source>
</evidence>
<evidence type="ECO:0000256" key="12">
    <source>
        <dbReference type="ARBA" id="ARBA00023303"/>
    </source>
</evidence>
<reference evidence="16" key="1">
    <citation type="submission" date="2021-01" db="EMBL/GenBank/DDBJ databases">
        <authorList>
            <person name="Corre E."/>
            <person name="Pelletier E."/>
            <person name="Niang G."/>
            <person name="Scheremetjew M."/>
            <person name="Finn R."/>
            <person name="Kale V."/>
            <person name="Holt S."/>
            <person name="Cochrane G."/>
            <person name="Meng A."/>
            <person name="Brown T."/>
            <person name="Cohen L."/>
        </authorList>
    </citation>
    <scope>NUCLEOTIDE SEQUENCE</scope>
    <source>
        <strain evidence="16">CCMP219</strain>
    </source>
</reference>
<keyword evidence="6 14" id="KW-1133">Transmembrane helix</keyword>
<feature type="transmembrane region" description="Helical" evidence="14">
    <location>
        <begin position="362"/>
        <end position="387"/>
    </location>
</feature>
<keyword evidence="5 14" id="KW-0812">Transmembrane</keyword>
<dbReference type="GO" id="GO:0072320">
    <property type="term" value="F:volume-sensitive chloride channel activity"/>
    <property type="evidence" value="ECO:0007669"/>
    <property type="project" value="TreeGrafter"/>
</dbReference>
<gene>
    <name evidence="16" type="ORF">CEUR00632_LOCUS1569</name>
</gene>
<keyword evidence="10" id="KW-0325">Glycoprotein</keyword>
<dbReference type="InterPro" id="IPR006990">
    <property type="entry name" value="Tweety"/>
</dbReference>
<evidence type="ECO:0000256" key="1">
    <source>
        <dbReference type="ARBA" id="ARBA00004651"/>
    </source>
</evidence>
<protein>
    <recommendedName>
        <fullName evidence="17">Plasma membrane fusion protein PRM1</fullName>
    </recommendedName>
</protein>
<evidence type="ECO:0000256" key="10">
    <source>
        <dbReference type="ARBA" id="ARBA00023180"/>
    </source>
</evidence>
<evidence type="ECO:0000256" key="8">
    <source>
        <dbReference type="ARBA" id="ARBA00023136"/>
    </source>
</evidence>
<feature type="chain" id="PRO_5030538565" description="Plasma membrane fusion protein PRM1" evidence="15">
    <location>
        <begin position="35"/>
        <end position="652"/>
    </location>
</feature>
<name>A0A7R9YQD7_9CHLO</name>
<feature type="signal peptide" evidence="15">
    <location>
        <begin position="1"/>
        <end position="34"/>
    </location>
</feature>
<organism evidence="16">
    <name type="scientific">Chlamydomonas euryale</name>
    <dbReference type="NCBI Taxonomy" id="1486919"/>
    <lineage>
        <taxon>Eukaryota</taxon>
        <taxon>Viridiplantae</taxon>
        <taxon>Chlorophyta</taxon>
        <taxon>core chlorophytes</taxon>
        <taxon>Chlorophyceae</taxon>
        <taxon>CS clade</taxon>
        <taxon>Chlamydomonadales</taxon>
        <taxon>Chlamydomonadaceae</taxon>
        <taxon>Chlamydomonas</taxon>
    </lineage>
</organism>
<dbReference type="PANTHER" id="PTHR12424:SF8">
    <property type="entry name" value="PROTEIN TWEETY"/>
    <property type="match status" value="1"/>
</dbReference>
<keyword evidence="15" id="KW-0732">Signal</keyword>
<keyword evidence="4" id="KW-1003">Cell membrane</keyword>
<proteinExistence type="inferred from homology"/>
<keyword evidence="8 14" id="KW-0472">Membrane</keyword>
<evidence type="ECO:0000256" key="4">
    <source>
        <dbReference type="ARBA" id="ARBA00022475"/>
    </source>
</evidence>
<feature type="region of interest" description="Disordered" evidence="13">
    <location>
        <begin position="40"/>
        <end position="73"/>
    </location>
</feature>
<comment type="similarity">
    <text evidence="2">Belongs to the tweety family.</text>
</comment>
<dbReference type="AlphaFoldDB" id="A0A7R9YQD7"/>
<feature type="transmembrane region" description="Helical" evidence="14">
    <location>
        <begin position="227"/>
        <end position="246"/>
    </location>
</feature>
<dbReference type="GO" id="GO:0034707">
    <property type="term" value="C:chloride channel complex"/>
    <property type="evidence" value="ECO:0007669"/>
    <property type="project" value="UniProtKB-KW"/>
</dbReference>
<feature type="transmembrane region" description="Helical" evidence="14">
    <location>
        <begin position="169"/>
        <end position="193"/>
    </location>
</feature>
<dbReference type="PANTHER" id="PTHR12424">
    <property type="entry name" value="TWEETY-RELATED"/>
    <property type="match status" value="1"/>
</dbReference>
<feature type="transmembrane region" description="Helical" evidence="14">
    <location>
        <begin position="394"/>
        <end position="417"/>
    </location>
</feature>
<evidence type="ECO:0000256" key="5">
    <source>
        <dbReference type="ARBA" id="ARBA00022692"/>
    </source>
</evidence>
<accession>A0A7R9YQD7</accession>
<keyword evidence="12" id="KW-0407">Ion channel</keyword>
<evidence type="ECO:0000256" key="13">
    <source>
        <dbReference type="SAM" id="MobiDB-lite"/>
    </source>
</evidence>
<keyword evidence="11" id="KW-0868">Chloride</keyword>
<keyword evidence="7" id="KW-0406">Ion transport</keyword>
<evidence type="ECO:0000256" key="7">
    <source>
        <dbReference type="ARBA" id="ARBA00023065"/>
    </source>
</evidence>
<comment type="subcellular location">
    <subcellularLocation>
        <location evidence="1">Cell membrane</location>
        <topology evidence="1">Multi-pass membrane protein</topology>
    </subcellularLocation>
</comment>
<evidence type="ECO:0000256" key="14">
    <source>
        <dbReference type="SAM" id="Phobius"/>
    </source>
</evidence>
<feature type="transmembrane region" description="Helical" evidence="14">
    <location>
        <begin position="557"/>
        <end position="582"/>
    </location>
</feature>
<evidence type="ECO:0000256" key="11">
    <source>
        <dbReference type="ARBA" id="ARBA00023214"/>
    </source>
</evidence>
<evidence type="ECO:0000256" key="2">
    <source>
        <dbReference type="ARBA" id="ARBA00009849"/>
    </source>
</evidence>
<keyword evidence="3" id="KW-0813">Transport</keyword>